<evidence type="ECO:0000313" key="3">
    <source>
        <dbReference type="Proteomes" id="UP000003781"/>
    </source>
</evidence>
<keyword evidence="3" id="KW-1185">Reference proteome</keyword>
<evidence type="ECO:0000256" key="1">
    <source>
        <dbReference type="SAM" id="Phobius"/>
    </source>
</evidence>
<name>A3IZ43_9CHRO</name>
<dbReference type="EMBL" id="AAXW01000094">
    <property type="protein sequence ID" value="EAZ88247.1"/>
    <property type="molecule type" value="Genomic_DNA"/>
</dbReference>
<keyword evidence="1" id="KW-0472">Membrane</keyword>
<comment type="caution">
    <text evidence="2">The sequence shown here is derived from an EMBL/GenBank/DDBJ whole genome shotgun (WGS) entry which is preliminary data.</text>
</comment>
<protein>
    <submittedName>
        <fullName evidence="2">Uncharacterized protein</fullName>
    </submittedName>
</protein>
<accession>A3IZ43</accession>
<keyword evidence="1" id="KW-0812">Transmembrane</keyword>
<gene>
    <name evidence="2" type="ORF">CY0110_14460</name>
</gene>
<proteinExistence type="predicted"/>
<dbReference type="OrthoDB" id="9869589at2"/>
<reference evidence="2 3" key="1">
    <citation type="submission" date="2007-03" db="EMBL/GenBank/DDBJ databases">
        <authorList>
            <person name="Stal L."/>
            <person name="Ferriera S."/>
            <person name="Johnson J."/>
            <person name="Kravitz S."/>
            <person name="Beeson K."/>
            <person name="Sutton G."/>
            <person name="Rogers Y.-H."/>
            <person name="Friedman R."/>
            <person name="Frazier M."/>
            <person name="Venter J.C."/>
        </authorList>
    </citation>
    <scope>NUCLEOTIDE SEQUENCE [LARGE SCALE GENOMIC DNA]</scope>
    <source>
        <strain evidence="2 3">CCY0110</strain>
    </source>
</reference>
<dbReference type="RefSeq" id="WP_008278659.1">
    <property type="nucleotide sequence ID" value="NZ_AAXW01000094.1"/>
</dbReference>
<feature type="transmembrane region" description="Helical" evidence="1">
    <location>
        <begin position="105"/>
        <end position="125"/>
    </location>
</feature>
<dbReference type="AlphaFoldDB" id="A3IZ43"/>
<sequence length="171" mass="20367">MISTTKQNIPLNLQKLYQNLPSSSKALVKTLEYNNHQYLEDNFRYKMIPILSKLYPEDREIQSMYRYSSDDDVFCDIFSRISELTYIDWLKVVELKKQEKYKFEFFFIPLFPLILLILIVVLLIGKKKLFNIFYLLHGLPIINDASDEAIEDYEFLIDLATLKHIQVIQDI</sequence>
<keyword evidence="1" id="KW-1133">Transmembrane helix</keyword>
<organism evidence="2 3">
    <name type="scientific">Crocosphaera chwakensis CCY0110</name>
    <dbReference type="NCBI Taxonomy" id="391612"/>
    <lineage>
        <taxon>Bacteria</taxon>
        <taxon>Bacillati</taxon>
        <taxon>Cyanobacteriota</taxon>
        <taxon>Cyanophyceae</taxon>
        <taxon>Oscillatoriophycideae</taxon>
        <taxon>Chroococcales</taxon>
        <taxon>Aphanothecaceae</taxon>
        <taxon>Crocosphaera</taxon>
        <taxon>Crocosphaera chwakensis</taxon>
    </lineage>
</organism>
<evidence type="ECO:0000313" key="2">
    <source>
        <dbReference type="EMBL" id="EAZ88247.1"/>
    </source>
</evidence>
<dbReference type="Proteomes" id="UP000003781">
    <property type="component" value="Unassembled WGS sequence"/>
</dbReference>